<feature type="compositionally biased region" description="Polar residues" evidence="1">
    <location>
        <begin position="245"/>
        <end position="257"/>
    </location>
</feature>
<feature type="region of interest" description="Disordered" evidence="1">
    <location>
        <begin position="684"/>
        <end position="707"/>
    </location>
</feature>
<evidence type="ECO:0000256" key="2">
    <source>
        <dbReference type="SAM" id="SignalP"/>
    </source>
</evidence>
<feature type="compositionally biased region" description="Low complexity" evidence="1">
    <location>
        <begin position="219"/>
        <end position="244"/>
    </location>
</feature>
<accession>A0A1I8PVU4</accession>
<feature type="compositionally biased region" description="Polar residues" evidence="1">
    <location>
        <begin position="894"/>
        <end position="904"/>
    </location>
</feature>
<feature type="region of interest" description="Disordered" evidence="1">
    <location>
        <begin position="817"/>
        <end position="866"/>
    </location>
</feature>
<feature type="region of interest" description="Disordered" evidence="1">
    <location>
        <begin position="188"/>
        <end position="263"/>
    </location>
</feature>
<feature type="region of interest" description="Disordered" evidence="1">
    <location>
        <begin position="442"/>
        <end position="497"/>
    </location>
</feature>
<dbReference type="AlphaFoldDB" id="A0A1I8PVU4"/>
<feature type="compositionally biased region" description="Polar residues" evidence="1">
    <location>
        <begin position="530"/>
        <end position="539"/>
    </location>
</feature>
<dbReference type="OrthoDB" id="6630845at2759"/>
<proteinExistence type="predicted"/>
<feature type="compositionally biased region" description="Basic and acidic residues" evidence="1">
    <location>
        <begin position="839"/>
        <end position="866"/>
    </location>
</feature>
<evidence type="ECO:0000256" key="1">
    <source>
        <dbReference type="SAM" id="MobiDB-lite"/>
    </source>
</evidence>
<dbReference type="VEuPathDB" id="VectorBase:SCAU011575"/>
<feature type="compositionally biased region" description="Polar residues" evidence="1">
    <location>
        <begin position="688"/>
        <end position="701"/>
    </location>
</feature>
<feature type="region of interest" description="Disordered" evidence="1">
    <location>
        <begin position="528"/>
        <end position="581"/>
    </location>
</feature>
<evidence type="ECO:0000313" key="3">
    <source>
        <dbReference type="EnsemblMetazoa" id="SCAU011575-PA"/>
    </source>
</evidence>
<sequence>MEYSILWILLLFVGSSQSTHVNITISQQHSKNVGLTADSHMNADAQHKGDSTEYESRSAKLQAGDKAAQGVAYGNHRIEEANVISPMASENRMNQRAHLVGHPQLHFRSMYQSNPIEYQRNAQFRKMDENQKQNVEFERYIQHYHSGPTVETVYESAEASPSHSSSVKLNDGPQRSGKIIQFERQVALPSAATDAESQLIPSSTQHHPSQAALAQEGLSAPTSVASSSSSPSTSAATSASASTTNGNSLNTNLNQRPASVGSDGLNFDSSISYNKPNYNDANRFKYSNEDSQFFNQYPPSVEEPQGGYGGYYHQNNQDGPSYVSNGYEQPHTSGQSYLPPETINQRPVVTKTIQIAQPAIKTKKYEVRHPAIQKEFYDIEERVVIKPAGTVVVELERPVAKIPKGESILPLGHPHPAVAGAYRNTGSSPSFSNTIYSAAGASNPTSQANNQYSHGSFYSPKQIPEQRPSVSGTTIGSSITTTPNFDQNSRVESNTNKANNGELHYALPTAAPVREEPKGRNRELIVVTDGQGNQRQVSPEQFAYSRESAERSHPRSGYNLRSYANNNQKPQRTNLQSPQSNQDAYNFDAEYINVGNSGNVPRDAKPARLEQAPVRMEPVIKHEHNIALPPSQHKIYLTQKHAIPEARYVEETAHVQEVKPYLINHPGPVVIYGSTKHRPELSFRQRGSEYQQPQSQGANYRSNGVSNNLVGSSQIEISSPYAQMRYHPGDQATTGHQTRKQYSGIEVDSPKLGKLLLENKTPDEMSTHSKIMNMSHSTHIEVNIPPSSQNSNKVIAATLRPMMSDDGEHMGTAKLEISVTNNSEPKKVKTQEDEMVDNSEVRDKEQLNNSRDTPDCEKINPGHMDQKFMRLVDAPNNAREETATAAENSAPSNIQASNVHNSNRDTASQAVMPRVTPGSRVIAAAPAPSDSSAGSESFHKRRIVVNHPFQTVREVVEHEPYTNYHEVQVNEPASPALYHSAAYFQTHGALRHPEGNLAEPIFYH</sequence>
<feature type="compositionally biased region" description="Polar residues" evidence="1">
    <location>
        <begin position="442"/>
        <end position="456"/>
    </location>
</feature>
<feature type="compositionally biased region" description="Polar residues" evidence="1">
    <location>
        <begin position="483"/>
        <end position="497"/>
    </location>
</feature>
<protein>
    <recommendedName>
        <fullName evidence="5">DUF4794 domain-containing protein</fullName>
    </recommendedName>
</protein>
<gene>
    <name evidence="3" type="primary">106089360</name>
</gene>
<dbReference type="EnsemblMetazoa" id="SCAU011575-RA">
    <property type="protein sequence ID" value="SCAU011575-PA"/>
    <property type="gene ID" value="SCAU011575"/>
</dbReference>
<keyword evidence="4" id="KW-1185">Reference proteome</keyword>
<evidence type="ECO:0008006" key="5">
    <source>
        <dbReference type="Google" id="ProtNLM"/>
    </source>
</evidence>
<keyword evidence="2" id="KW-0732">Signal</keyword>
<feature type="signal peptide" evidence="2">
    <location>
        <begin position="1"/>
        <end position="18"/>
    </location>
</feature>
<feature type="compositionally biased region" description="Polar residues" evidence="1">
    <location>
        <begin position="195"/>
        <end position="208"/>
    </location>
</feature>
<feature type="compositionally biased region" description="Polar residues" evidence="1">
    <location>
        <begin position="562"/>
        <end position="581"/>
    </location>
</feature>
<dbReference type="STRING" id="35570.A0A1I8PVU4"/>
<feature type="chain" id="PRO_5009327404" description="DUF4794 domain-containing protein" evidence="2">
    <location>
        <begin position="19"/>
        <end position="1004"/>
    </location>
</feature>
<name>A0A1I8PVU4_STOCA</name>
<dbReference type="Proteomes" id="UP000095300">
    <property type="component" value="Unassembled WGS sequence"/>
</dbReference>
<feature type="compositionally biased region" description="Low complexity" evidence="1">
    <location>
        <begin position="471"/>
        <end position="482"/>
    </location>
</feature>
<feature type="region of interest" description="Disordered" evidence="1">
    <location>
        <begin position="885"/>
        <end position="904"/>
    </location>
</feature>
<organism evidence="3 4">
    <name type="scientific">Stomoxys calcitrans</name>
    <name type="common">Stable fly</name>
    <name type="synonym">Conops calcitrans</name>
    <dbReference type="NCBI Taxonomy" id="35570"/>
    <lineage>
        <taxon>Eukaryota</taxon>
        <taxon>Metazoa</taxon>
        <taxon>Ecdysozoa</taxon>
        <taxon>Arthropoda</taxon>
        <taxon>Hexapoda</taxon>
        <taxon>Insecta</taxon>
        <taxon>Pterygota</taxon>
        <taxon>Neoptera</taxon>
        <taxon>Endopterygota</taxon>
        <taxon>Diptera</taxon>
        <taxon>Brachycera</taxon>
        <taxon>Muscomorpha</taxon>
        <taxon>Muscoidea</taxon>
        <taxon>Muscidae</taxon>
        <taxon>Stomoxys</taxon>
    </lineage>
</organism>
<evidence type="ECO:0000313" key="4">
    <source>
        <dbReference type="Proteomes" id="UP000095300"/>
    </source>
</evidence>
<dbReference type="KEGG" id="scac:106089360"/>
<reference evidence="3" key="1">
    <citation type="submission" date="2020-05" db="UniProtKB">
        <authorList>
            <consortium name="EnsemblMetazoa"/>
        </authorList>
    </citation>
    <scope>IDENTIFICATION</scope>
    <source>
        <strain evidence="3">USDA</strain>
    </source>
</reference>